<accession>A0A2G8RX79</accession>
<gene>
    <name evidence="1" type="ORF">GSI_11851</name>
</gene>
<dbReference type="OrthoDB" id="2737054at2759"/>
<name>A0A2G8RX79_9APHY</name>
<organism evidence="1 2">
    <name type="scientific">Ganoderma sinense ZZ0214-1</name>
    <dbReference type="NCBI Taxonomy" id="1077348"/>
    <lineage>
        <taxon>Eukaryota</taxon>
        <taxon>Fungi</taxon>
        <taxon>Dikarya</taxon>
        <taxon>Basidiomycota</taxon>
        <taxon>Agaricomycotina</taxon>
        <taxon>Agaricomycetes</taxon>
        <taxon>Polyporales</taxon>
        <taxon>Polyporaceae</taxon>
        <taxon>Ganoderma</taxon>
    </lineage>
</organism>
<sequence length="260" mass="28304">MLDAPSLQSATLNIHLSETFLPPEYAALFATFVHAISSAALAKLALNISGRVASHGDAVETLSLPSIVALGPMLESLLALRNLRSFTLCSPIVLVRVTDEELERAARNWPLLVGFAMTVNLSGGPSSRPHSNGTGNSKPRVPTTRALYFFWRYCPALRKLVLPLLDVVYVAARDLPPLAPGAGATHPLSELRVLVAERERDKSEGQGELPDGEARALAAYVHRLFPELVLEEGYHQPPKEQGAWCVPLAWRKVFACLEDL</sequence>
<dbReference type="Proteomes" id="UP000230002">
    <property type="component" value="Unassembled WGS sequence"/>
</dbReference>
<evidence type="ECO:0000313" key="2">
    <source>
        <dbReference type="Proteomes" id="UP000230002"/>
    </source>
</evidence>
<dbReference type="AlphaFoldDB" id="A0A2G8RX79"/>
<reference evidence="1 2" key="1">
    <citation type="journal article" date="2015" name="Sci. Rep.">
        <title>Chromosome-level genome map provides insights into diverse defense mechanisms in the medicinal fungus Ganoderma sinense.</title>
        <authorList>
            <person name="Zhu Y."/>
            <person name="Xu J."/>
            <person name="Sun C."/>
            <person name="Zhou S."/>
            <person name="Xu H."/>
            <person name="Nelson D.R."/>
            <person name="Qian J."/>
            <person name="Song J."/>
            <person name="Luo H."/>
            <person name="Xiang L."/>
            <person name="Li Y."/>
            <person name="Xu Z."/>
            <person name="Ji A."/>
            <person name="Wang L."/>
            <person name="Lu S."/>
            <person name="Hayward A."/>
            <person name="Sun W."/>
            <person name="Li X."/>
            <person name="Schwartz D.C."/>
            <person name="Wang Y."/>
            <person name="Chen S."/>
        </authorList>
    </citation>
    <scope>NUCLEOTIDE SEQUENCE [LARGE SCALE GENOMIC DNA]</scope>
    <source>
        <strain evidence="1 2">ZZ0214-1</strain>
    </source>
</reference>
<keyword evidence="2" id="KW-1185">Reference proteome</keyword>
<protein>
    <submittedName>
        <fullName evidence="1">Uncharacterized protein</fullName>
    </submittedName>
</protein>
<comment type="caution">
    <text evidence="1">The sequence shown here is derived from an EMBL/GenBank/DDBJ whole genome shotgun (WGS) entry which is preliminary data.</text>
</comment>
<proteinExistence type="predicted"/>
<dbReference type="EMBL" id="AYKW01000045">
    <property type="protein sequence ID" value="PIL26097.1"/>
    <property type="molecule type" value="Genomic_DNA"/>
</dbReference>
<evidence type="ECO:0000313" key="1">
    <source>
        <dbReference type="EMBL" id="PIL26097.1"/>
    </source>
</evidence>